<proteinExistence type="predicted"/>
<name>A0A151RNN2_CAJCA</name>
<keyword evidence="2" id="KW-1185">Reference proteome</keyword>
<dbReference type="STRING" id="3821.A0A151RNN2"/>
<reference evidence="1" key="1">
    <citation type="journal article" date="2012" name="Nat. Biotechnol.">
        <title>Draft genome sequence of pigeonpea (Cajanus cajan), an orphan legume crop of resource-poor farmers.</title>
        <authorList>
            <person name="Varshney R.K."/>
            <person name="Chen W."/>
            <person name="Li Y."/>
            <person name="Bharti A.K."/>
            <person name="Saxena R.K."/>
            <person name="Schlueter J.A."/>
            <person name="Donoghue M.T."/>
            <person name="Azam S."/>
            <person name="Fan G."/>
            <person name="Whaley A.M."/>
            <person name="Farmer A.D."/>
            <person name="Sheridan J."/>
            <person name="Iwata A."/>
            <person name="Tuteja R."/>
            <person name="Penmetsa R.V."/>
            <person name="Wu W."/>
            <person name="Upadhyaya H.D."/>
            <person name="Yang S.P."/>
            <person name="Shah T."/>
            <person name="Saxena K.B."/>
            <person name="Michael T."/>
            <person name="McCombie W.R."/>
            <person name="Yang B."/>
            <person name="Zhang G."/>
            <person name="Yang H."/>
            <person name="Wang J."/>
            <person name="Spillane C."/>
            <person name="Cook D.R."/>
            <person name="May G.D."/>
            <person name="Xu X."/>
            <person name="Jackson S.A."/>
        </authorList>
    </citation>
    <scope>NUCLEOTIDE SEQUENCE [LARGE SCALE GENOMIC DNA]</scope>
</reference>
<organism evidence="1 2">
    <name type="scientific">Cajanus cajan</name>
    <name type="common">Pigeon pea</name>
    <name type="synonym">Cajanus indicus</name>
    <dbReference type="NCBI Taxonomy" id="3821"/>
    <lineage>
        <taxon>Eukaryota</taxon>
        <taxon>Viridiplantae</taxon>
        <taxon>Streptophyta</taxon>
        <taxon>Embryophyta</taxon>
        <taxon>Tracheophyta</taxon>
        <taxon>Spermatophyta</taxon>
        <taxon>Magnoliopsida</taxon>
        <taxon>eudicotyledons</taxon>
        <taxon>Gunneridae</taxon>
        <taxon>Pentapetalae</taxon>
        <taxon>rosids</taxon>
        <taxon>fabids</taxon>
        <taxon>Fabales</taxon>
        <taxon>Fabaceae</taxon>
        <taxon>Papilionoideae</taxon>
        <taxon>50 kb inversion clade</taxon>
        <taxon>NPAAA clade</taxon>
        <taxon>indigoferoid/millettioid clade</taxon>
        <taxon>Phaseoleae</taxon>
        <taxon>Cajanus</taxon>
    </lineage>
</organism>
<dbReference type="AlphaFoldDB" id="A0A151RNN2"/>
<gene>
    <name evidence="1" type="ORF">KK1_034402</name>
</gene>
<feature type="non-terminal residue" evidence="1">
    <location>
        <position position="1"/>
    </location>
</feature>
<sequence length="136" mass="15772">SYQQVMSKPKWQEVMAKEVKALEENGIWELTRLPEGKKVVGCRWVYNIKYKVSSEIKKHQPHLVAKGYKLSQNIASRNVIKVDYHFILEPLSVGTITTVYVLTKQQQIDIFTKSLGVNQFKELTVKLRSHNPQFPT</sequence>
<dbReference type="Gramene" id="C.cajan_35085.t">
    <property type="protein sequence ID" value="C.cajan_35085.t"/>
    <property type="gene ID" value="C.cajan_35085"/>
</dbReference>
<dbReference type="Proteomes" id="UP000075243">
    <property type="component" value="Unassembled WGS sequence"/>
</dbReference>
<protein>
    <submittedName>
        <fullName evidence="1">Retrovirus-related Pol polyprotein from transposon TNT 1-94</fullName>
    </submittedName>
</protein>
<dbReference type="EMBL" id="KQ483639">
    <property type="protein sequence ID" value="KYP44136.1"/>
    <property type="molecule type" value="Genomic_DNA"/>
</dbReference>
<evidence type="ECO:0000313" key="2">
    <source>
        <dbReference type="Proteomes" id="UP000075243"/>
    </source>
</evidence>
<evidence type="ECO:0000313" key="1">
    <source>
        <dbReference type="EMBL" id="KYP44136.1"/>
    </source>
</evidence>
<accession>A0A151RNN2</accession>